<accession>A0AAV4K1S5</accession>
<protein>
    <submittedName>
        <fullName evidence="9">Pyridoxal phosphate phosphatase PHOSPHO2</fullName>
    </submittedName>
</protein>
<name>A0AAV4K1S5_9GAST</name>
<keyword evidence="10" id="KW-1185">Reference proteome</keyword>
<evidence type="ECO:0000313" key="10">
    <source>
        <dbReference type="Proteomes" id="UP000762676"/>
    </source>
</evidence>
<dbReference type="Gene3D" id="3.40.50.1000">
    <property type="entry name" value="HAD superfamily/HAD-like"/>
    <property type="match status" value="1"/>
</dbReference>
<evidence type="ECO:0000256" key="1">
    <source>
        <dbReference type="ARBA" id="ARBA00001946"/>
    </source>
</evidence>
<evidence type="ECO:0000313" key="9">
    <source>
        <dbReference type="EMBL" id="GFS27147.1"/>
    </source>
</evidence>
<feature type="binding site" evidence="7">
    <location>
        <position position="20"/>
    </location>
    <ligand>
        <name>substrate</name>
    </ligand>
</feature>
<keyword evidence="3 8" id="KW-0479">Metal-binding</keyword>
<dbReference type="Proteomes" id="UP000762676">
    <property type="component" value="Unassembled WGS sequence"/>
</dbReference>
<gene>
    <name evidence="9" type="ORF">ElyMa_005240200</name>
</gene>
<proteinExistence type="inferred from homology"/>
<feature type="binding site" evidence="7">
    <location>
        <position position="99"/>
    </location>
    <ligand>
        <name>substrate</name>
    </ligand>
</feature>
<dbReference type="EMBL" id="BMAT01010452">
    <property type="protein sequence ID" value="GFS27147.1"/>
    <property type="molecule type" value="Genomic_DNA"/>
</dbReference>
<dbReference type="SUPFAM" id="SSF56784">
    <property type="entry name" value="HAD-like"/>
    <property type="match status" value="1"/>
</dbReference>
<evidence type="ECO:0000256" key="6">
    <source>
        <dbReference type="PIRSR" id="PIRSR031051-1"/>
    </source>
</evidence>
<dbReference type="InterPro" id="IPR023214">
    <property type="entry name" value="HAD_sf"/>
</dbReference>
<reference evidence="9 10" key="1">
    <citation type="journal article" date="2021" name="Elife">
        <title>Chloroplast acquisition without the gene transfer in kleptoplastic sea slugs, Plakobranchus ocellatus.</title>
        <authorList>
            <person name="Maeda T."/>
            <person name="Takahashi S."/>
            <person name="Yoshida T."/>
            <person name="Shimamura S."/>
            <person name="Takaki Y."/>
            <person name="Nagai Y."/>
            <person name="Toyoda A."/>
            <person name="Suzuki Y."/>
            <person name="Arimoto A."/>
            <person name="Ishii H."/>
            <person name="Satoh N."/>
            <person name="Nishiyama T."/>
            <person name="Hasebe M."/>
            <person name="Maruyama T."/>
            <person name="Minagawa J."/>
            <person name="Obokata J."/>
            <person name="Shigenobu S."/>
        </authorList>
    </citation>
    <scope>NUCLEOTIDE SEQUENCE [LARGE SCALE GENOMIC DNA]</scope>
</reference>
<dbReference type="Pfam" id="PF06888">
    <property type="entry name" value="Put_Phosphatase"/>
    <property type="match status" value="1"/>
</dbReference>
<comment type="cofactor">
    <cofactor evidence="1 8">
        <name>Mg(2+)</name>
        <dbReference type="ChEBI" id="CHEBI:18420"/>
    </cofactor>
</comment>
<keyword evidence="5 8" id="KW-0460">Magnesium</keyword>
<feature type="binding site" evidence="8">
    <location>
        <position position="11"/>
    </location>
    <ligand>
        <name>Mg(2+)</name>
        <dbReference type="ChEBI" id="CHEBI:18420"/>
    </ligand>
</feature>
<evidence type="ECO:0000256" key="8">
    <source>
        <dbReference type="PIRSR" id="PIRSR031051-3"/>
    </source>
</evidence>
<evidence type="ECO:0000256" key="5">
    <source>
        <dbReference type="ARBA" id="ARBA00022842"/>
    </source>
</evidence>
<evidence type="ECO:0000256" key="3">
    <source>
        <dbReference type="ARBA" id="ARBA00022723"/>
    </source>
</evidence>
<dbReference type="InterPro" id="IPR016965">
    <property type="entry name" value="Pase_PHOSPHO-typ"/>
</dbReference>
<dbReference type="NCBIfam" id="TIGR01489">
    <property type="entry name" value="DKMTPPase-SF"/>
    <property type="match status" value="1"/>
</dbReference>
<feature type="binding site" evidence="8">
    <location>
        <position position="180"/>
    </location>
    <ligand>
        <name>Mg(2+)</name>
        <dbReference type="ChEBI" id="CHEBI:18420"/>
    </ligand>
</feature>
<comment type="caution">
    <text evidence="9">The sequence shown here is derived from an EMBL/GenBank/DDBJ whole genome shotgun (WGS) entry which is preliminary data.</text>
</comment>
<comment type="similarity">
    <text evidence="2">Belongs to the HAD-like hydrolase superfamily. PHOSPHO family.</text>
</comment>
<feature type="binding site" evidence="8">
    <location>
        <position position="9"/>
    </location>
    <ligand>
        <name>Mg(2+)</name>
        <dbReference type="ChEBI" id="CHEBI:18420"/>
    </ligand>
</feature>
<evidence type="ECO:0000256" key="7">
    <source>
        <dbReference type="PIRSR" id="PIRSR031051-2"/>
    </source>
</evidence>
<dbReference type="AlphaFoldDB" id="A0AAV4K1S5"/>
<evidence type="ECO:0000256" key="4">
    <source>
        <dbReference type="ARBA" id="ARBA00022801"/>
    </source>
</evidence>
<dbReference type="InterPro" id="IPR006384">
    <property type="entry name" value="HAD_hydro_PyrdxlP_Pase-like"/>
</dbReference>
<dbReference type="PANTHER" id="PTHR20889:SF12">
    <property type="entry name" value="LP01149P"/>
    <property type="match status" value="1"/>
</dbReference>
<organism evidence="9 10">
    <name type="scientific">Elysia marginata</name>
    <dbReference type="NCBI Taxonomy" id="1093978"/>
    <lineage>
        <taxon>Eukaryota</taxon>
        <taxon>Metazoa</taxon>
        <taxon>Spiralia</taxon>
        <taxon>Lophotrochozoa</taxon>
        <taxon>Mollusca</taxon>
        <taxon>Gastropoda</taxon>
        <taxon>Heterobranchia</taxon>
        <taxon>Euthyneura</taxon>
        <taxon>Panpulmonata</taxon>
        <taxon>Sacoglossa</taxon>
        <taxon>Placobranchoidea</taxon>
        <taxon>Plakobranchidae</taxon>
        <taxon>Elysia</taxon>
    </lineage>
</organism>
<evidence type="ECO:0000256" key="2">
    <source>
        <dbReference type="ARBA" id="ARBA00008541"/>
    </source>
</evidence>
<dbReference type="PANTHER" id="PTHR20889">
    <property type="entry name" value="PHOSPHATASE, ORPHAN 1, 2"/>
    <property type="match status" value="1"/>
</dbReference>
<feature type="active site" description="Proton donor" evidence="6">
    <location>
        <position position="11"/>
    </location>
</feature>
<dbReference type="PIRSF" id="PIRSF031051">
    <property type="entry name" value="PyrdxlP_Pase_PHOSPHO2"/>
    <property type="match status" value="1"/>
</dbReference>
<dbReference type="InterPro" id="IPR036412">
    <property type="entry name" value="HAD-like_sf"/>
</dbReference>
<feature type="active site" description="Nucleophile" evidence="6">
    <location>
        <position position="9"/>
    </location>
</feature>
<dbReference type="NCBIfam" id="TIGR01488">
    <property type="entry name" value="HAD-SF-IB"/>
    <property type="match status" value="1"/>
</dbReference>
<keyword evidence="4" id="KW-0378">Hydrolase</keyword>
<dbReference type="GO" id="GO:0016791">
    <property type="term" value="F:phosphatase activity"/>
    <property type="evidence" value="ECO:0007669"/>
    <property type="project" value="InterPro"/>
</dbReference>
<dbReference type="GO" id="GO:0046872">
    <property type="term" value="F:metal ion binding"/>
    <property type="evidence" value="ECO:0007669"/>
    <property type="project" value="UniProtKB-KW"/>
</dbReference>
<sequence>MARYLLAFDFDHTLIDANSDVYIIKLAPNGELPAEIKDLYKDTGWIEYMGQIFKYLHKNGSKQSDILSCMSEIPLTEGMRELLDFTSKAGCFEHIIISDSNSVFINHILATHSLSVVMAGIFTNPAEFNDAGCLTLQGYHSQDWCSLSTVNMCKGHILKNFIDMKRKSGIEYASVLYVGDGYNDLCPSLELRPQDFVFPRVGFKLHKLITKMSKENKPVDMSALTARIKQWESGLDILETVKSFSLQ</sequence>